<dbReference type="PANTHER" id="PTHR13135">
    <property type="entry name" value="CYTOSOLIC RESINIFERATOXIN BINDING PROTEIN RBP-26"/>
    <property type="match status" value="1"/>
</dbReference>
<feature type="region of interest" description="Disordered" evidence="11">
    <location>
        <begin position="1"/>
        <end position="71"/>
    </location>
</feature>
<accession>A0A7E4VKQ7</accession>
<dbReference type="GO" id="GO:0003723">
    <property type="term" value="F:RNA binding"/>
    <property type="evidence" value="ECO:0007669"/>
    <property type="project" value="UniProtKB-KW"/>
</dbReference>
<dbReference type="InterPro" id="IPR039047">
    <property type="entry name" value="PHAX"/>
</dbReference>
<dbReference type="PANTHER" id="PTHR13135:SF0">
    <property type="entry name" value="PHOSPHORYLATED ADAPTER RNA EXPORT PROTEIN"/>
    <property type="match status" value="1"/>
</dbReference>
<evidence type="ECO:0000256" key="3">
    <source>
        <dbReference type="ARBA" id="ARBA00006094"/>
    </source>
</evidence>
<evidence type="ECO:0000256" key="8">
    <source>
        <dbReference type="ARBA" id="ARBA00022927"/>
    </source>
</evidence>
<dbReference type="GO" id="GO:0015031">
    <property type="term" value="P:protein transport"/>
    <property type="evidence" value="ECO:0007669"/>
    <property type="project" value="UniProtKB-KW"/>
</dbReference>
<evidence type="ECO:0000256" key="11">
    <source>
        <dbReference type="SAM" id="MobiDB-lite"/>
    </source>
</evidence>
<keyword evidence="6" id="KW-0963">Cytoplasm</keyword>
<feature type="region of interest" description="Disordered" evidence="11">
    <location>
        <begin position="201"/>
        <end position="242"/>
    </location>
</feature>
<feature type="compositionally biased region" description="Basic residues" evidence="11">
    <location>
        <begin position="230"/>
        <end position="240"/>
    </location>
</feature>
<comment type="similarity">
    <text evidence="3">Belongs to the PHAX family.</text>
</comment>
<evidence type="ECO:0000256" key="7">
    <source>
        <dbReference type="ARBA" id="ARBA00022884"/>
    </source>
</evidence>
<keyword evidence="5" id="KW-0813">Transport</keyword>
<feature type="compositionally biased region" description="Low complexity" evidence="11">
    <location>
        <begin position="202"/>
        <end position="227"/>
    </location>
</feature>
<feature type="domain" description="Phosphorylated adapter RNA export protein RNA-binding" evidence="12">
    <location>
        <begin position="284"/>
        <end position="359"/>
    </location>
</feature>
<name>A0A7E4VKQ7_PANRE</name>
<keyword evidence="7" id="KW-0694">RNA-binding</keyword>
<keyword evidence="8" id="KW-0653">Protein transport</keyword>
<organism evidence="13 14">
    <name type="scientific">Panagrellus redivivus</name>
    <name type="common">Microworm</name>
    <dbReference type="NCBI Taxonomy" id="6233"/>
    <lineage>
        <taxon>Eukaryota</taxon>
        <taxon>Metazoa</taxon>
        <taxon>Ecdysozoa</taxon>
        <taxon>Nematoda</taxon>
        <taxon>Chromadorea</taxon>
        <taxon>Rhabditida</taxon>
        <taxon>Tylenchina</taxon>
        <taxon>Panagrolaimomorpha</taxon>
        <taxon>Panagrolaimoidea</taxon>
        <taxon>Panagrolaimidae</taxon>
        <taxon>Panagrellus</taxon>
    </lineage>
</organism>
<evidence type="ECO:0000256" key="9">
    <source>
        <dbReference type="ARBA" id="ARBA00023242"/>
    </source>
</evidence>
<evidence type="ECO:0000313" key="14">
    <source>
        <dbReference type="WBParaSite" id="Pan_g21949.t1"/>
    </source>
</evidence>
<proteinExistence type="inferred from homology"/>
<feature type="region of interest" description="Disordered" evidence="11">
    <location>
        <begin position="145"/>
        <end position="177"/>
    </location>
</feature>
<dbReference type="AlphaFoldDB" id="A0A7E4VKQ7"/>
<evidence type="ECO:0000256" key="4">
    <source>
        <dbReference type="ARBA" id="ARBA00016856"/>
    </source>
</evidence>
<keyword evidence="9" id="KW-0539">Nucleus</keyword>
<evidence type="ECO:0000256" key="2">
    <source>
        <dbReference type="ARBA" id="ARBA00004496"/>
    </source>
</evidence>
<dbReference type="Pfam" id="PF10258">
    <property type="entry name" value="PHAX_RNA-bd"/>
    <property type="match status" value="1"/>
</dbReference>
<feature type="compositionally biased region" description="Polar residues" evidence="11">
    <location>
        <begin position="24"/>
        <end position="42"/>
    </location>
</feature>
<evidence type="ECO:0000313" key="13">
    <source>
        <dbReference type="Proteomes" id="UP000492821"/>
    </source>
</evidence>
<dbReference type="WBParaSite" id="Pan_g21949.t1">
    <property type="protein sequence ID" value="Pan_g21949.t1"/>
    <property type="gene ID" value="Pan_g21949"/>
</dbReference>
<evidence type="ECO:0000256" key="5">
    <source>
        <dbReference type="ARBA" id="ARBA00022448"/>
    </source>
</evidence>
<keyword evidence="13" id="KW-1185">Reference proteome</keyword>
<dbReference type="Proteomes" id="UP000492821">
    <property type="component" value="Unassembled WGS sequence"/>
</dbReference>
<comment type="subcellular location">
    <subcellularLocation>
        <location evidence="2">Cytoplasm</location>
    </subcellularLocation>
    <subcellularLocation>
        <location evidence="1">Nucleus</location>
    </subcellularLocation>
</comment>
<dbReference type="InterPro" id="IPR038092">
    <property type="entry name" value="PHAX_RNA-binding_sf"/>
</dbReference>
<dbReference type="InterPro" id="IPR019385">
    <property type="entry name" value="PHAX_RNA-binding_domain"/>
</dbReference>
<feature type="compositionally biased region" description="Polar residues" evidence="11">
    <location>
        <begin position="164"/>
        <end position="177"/>
    </location>
</feature>
<reference evidence="14" key="2">
    <citation type="submission" date="2020-10" db="UniProtKB">
        <authorList>
            <consortium name="WormBaseParasite"/>
        </authorList>
    </citation>
    <scope>IDENTIFICATION</scope>
</reference>
<dbReference type="GO" id="GO:0006408">
    <property type="term" value="P:snRNA export from nucleus"/>
    <property type="evidence" value="ECO:0007669"/>
    <property type="project" value="InterPro"/>
</dbReference>
<evidence type="ECO:0000259" key="12">
    <source>
        <dbReference type="Pfam" id="PF10258"/>
    </source>
</evidence>
<sequence length="403" mass="44622">MEHRRRESSVSSSGSLESSEINDDFSTPDTKTPLTSGRTNANLWRDTVEEQSLEEQMRSGPNLVGGELTKRGTETYELPAFDEMDQDELVKAQQFVNEDLKRVVHSHKNDLFDPTDDVPNEYGTEAKRFKKRTVLSDRIPIASKDAERLRQESDGAFRRPRYDASNSDAGSVKSSRNGFNKFGSKAAAFGKTSIFDGAKKPAASNFANTNNSSRYASTTSLASSSDKSSFKSKRKNRKRVANGTVKKEDLPIPVHLLAESFSAEKFYSTTFNQSDTSDLDQLGRKMAEALGEQCPEMIIFAVNTIGGTAAIRIFERTQKFEQAGGMSVNNQTRRRTPGGVFLKLLRSDKFIDPAIRDAVRNYGDKLRQIAIDNEKKVNAALPSLPTAAEVHRPVIDAAMETGP</sequence>
<evidence type="ECO:0000256" key="10">
    <source>
        <dbReference type="ARBA" id="ARBA00030834"/>
    </source>
</evidence>
<protein>
    <recommendedName>
        <fullName evidence="4">Phosphorylated adapter RNA export protein</fullName>
    </recommendedName>
    <alternativeName>
        <fullName evidence="10">RNA U small nuclear RNA export adapter protein</fullName>
    </alternativeName>
</protein>
<dbReference type="GO" id="GO:0005737">
    <property type="term" value="C:cytoplasm"/>
    <property type="evidence" value="ECO:0007669"/>
    <property type="project" value="UniProtKB-SubCell"/>
</dbReference>
<feature type="compositionally biased region" description="Basic and acidic residues" evidence="11">
    <location>
        <begin position="145"/>
        <end position="162"/>
    </location>
</feature>
<evidence type="ECO:0000256" key="1">
    <source>
        <dbReference type="ARBA" id="ARBA00004123"/>
    </source>
</evidence>
<evidence type="ECO:0000256" key="6">
    <source>
        <dbReference type="ARBA" id="ARBA00022490"/>
    </source>
</evidence>
<feature type="compositionally biased region" description="Low complexity" evidence="11">
    <location>
        <begin position="9"/>
        <end position="19"/>
    </location>
</feature>
<reference evidence="13" key="1">
    <citation type="journal article" date="2013" name="Genetics">
        <title>The draft genome and transcriptome of Panagrellus redivivus are shaped by the harsh demands of a free-living lifestyle.</title>
        <authorList>
            <person name="Srinivasan J."/>
            <person name="Dillman A.R."/>
            <person name="Macchietto M.G."/>
            <person name="Heikkinen L."/>
            <person name="Lakso M."/>
            <person name="Fracchia K.M."/>
            <person name="Antoshechkin I."/>
            <person name="Mortazavi A."/>
            <person name="Wong G."/>
            <person name="Sternberg P.W."/>
        </authorList>
    </citation>
    <scope>NUCLEOTIDE SEQUENCE [LARGE SCALE GENOMIC DNA]</scope>
    <source>
        <strain evidence="13">MT8872</strain>
    </source>
</reference>
<dbReference type="Gene3D" id="1.10.10.1440">
    <property type="entry name" value="PHAX RNA-binding domain"/>
    <property type="match status" value="1"/>
</dbReference>
<dbReference type="GO" id="GO:0005634">
    <property type="term" value="C:nucleus"/>
    <property type="evidence" value="ECO:0007669"/>
    <property type="project" value="UniProtKB-SubCell"/>
</dbReference>